<dbReference type="Proteomes" id="UP000242287">
    <property type="component" value="Unassembled WGS sequence"/>
</dbReference>
<protein>
    <submittedName>
        <fullName evidence="1">Uncharacterized protein</fullName>
    </submittedName>
</protein>
<keyword evidence="2" id="KW-1185">Reference proteome</keyword>
<name>A0A2A9NJ48_9AGAR</name>
<sequence length="104" mass="11509">MDVAHCQLLVIFSSPSPQEDGQRVRWDLLSLALLRCAATKFPSSDPFFTRPLIEGWHEACPTYYIPHSASPVVTACTLKKRCNCLCGYAMLLSYTKALANEAAT</sequence>
<evidence type="ECO:0000313" key="1">
    <source>
        <dbReference type="EMBL" id="PFH48277.1"/>
    </source>
</evidence>
<accession>A0A2A9NJ48</accession>
<proteinExistence type="predicted"/>
<organism evidence="1 2">
    <name type="scientific">Amanita thiersii Skay4041</name>
    <dbReference type="NCBI Taxonomy" id="703135"/>
    <lineage>
        <taxon>Eukaryota</taxon>
        <taxon>Fungi</taxon>
        <taxon>Dikarya</taxon>
        <taxon>Basidiomycota</taxon>
        <taxon>Agaricomycotina</taxon>
        <taxon>Agaricomycetes</taxon>
        <taxon>Agaricomycetidae</taxon>
        <taxon>Agaricales</taxon>
        <taxon>Pluteineae</taxon>
        <taxon>Amanitaceae</taxon>
        <taxon>Amanita</taxon>
    </lineage>
</organism>
<dbReference type="EMBL" id="KZ302069">
    <property type="protein sequence ID" value="PFH48277.1"/>
    <property type="molecule type" value="Genomic_DNA"/>
</dbReference>
<gene>
    <name evidence="1" type="ORF">AMATHDRAFT_65835</name>
</gene>
<reference evidence="1 2" key="1">
    <citation type="submission" date="2014-02" db="EMBL/GenBank/DDBJ databases">
        <title>Transposable element dynamics among asymbiotic and ectomycorrhizal Amanita fungi.</title>
        <authorList>
            <consortium name="DOE Joint Genome Institute"/>
            <person name="Hess J."/>
            <person name="Skrede I."/>
            <person name="Wolfe B."/>
            <person name="LaButti K."/>
            <person name="Ohm R.A."/>
            <person name="Grigoriev I.V."/>
            <person name="Pringle A."/>
        </authorList>
    </citation>
    <scope>NUCLEOTIDE SEQUENCE [LARGE SCALE GENOMIC DNA]</scope>
    <source>
        <strain evidence="1 2">SKay4041</strain>
    </source>
</reference>
<evidence type="ECO:0000313" key="2">
    <source>
        <dbReference type="Proteomes" id="UP000242287"/>
    </source>
</evidence>
<dbReference type="AlphaFoldDB" id="A0A2A9NJ48"/>